<dbReference type="Pfam" id="PF04237">
    <property type="entry name" value="YjbR"/>
    <property type="match status" value="1"/>
</dbReference>
<dbReference type="InterPro" id="IPR058532">
    <property type="entry name" value="YjbR/MT2646/Rv2570-like"/>
</dbReference>
<dbReference type="EMBL" id="BSOP01000003">
    <property type="protein sequence ID" value="GLR49082.1"/>
    <property type="molecule type" value="Genomic_DNA"/>
</dbReference>
<proteinExistence type="predicted"/>
<keyword evidence="2" id="KW-1185">Reference proteome</keyword>
<organism evidence="1 2">
    <name type="scientific">Shinella yambaruensis</name>
    <dbReference type="NCBI Taxonomy" id="415996"/>
    <lineage>
        <taxon>Bacteria</taxon>
        <taxon>Pseudomonadati</taxon>
        <taxon>Pseudomonadota</taxon>
        <taxon>Alphaproteobacteria</taxon>
        <taxon>Hyphomicrobiales</taxon>
        <taxon>Rhizobiaceae</taxon>
        <taxon>Shinella</taxon>
    </lineage>
</organism>
<protein>
    <recommendedName>
        <fullName evidence="3">MmcQ/YjbR family DNA-binding protein</fullName>
    </recommendedName>
</protein>
<dbReference type="RefSeq" id="WP_245082325.1">
    <property type="nucleotide sequence ID" value="NZ_BSOP01000003.1"/>
</dbReference>
<evidence type="ECO:0008006" key="3">
    <source>
        <dbReference type="Google" id="ProtNLM"/>
    </source>
</evidence>
<evidence type="ECO:0000313" key="2">
    <source>
        <dbReference type="Proteomes" id="UP001156702"/>
    </source>
</evidence>
<evidence type="ECO:0000313" key="1">
    <source>
        <dbReference type="EMBL" id="GLR49082.1"/>
    </source>
</evidence>
<name>A0ABQ5ZB21_9HYPH</name>
<gene>
    <name evidence="1" type="ORF">GCM10007923_02870</name>
</gene>
<dbReference type="Proteomes" id="UP001156702">
    <property type="component" value="Unassembled WGS sequence"/>
</dbReference>
<reference evidence="2" key="1">
    <citation type="journal article" date="2019" name="Int. J. Syst. Evol. Microbiol.">
        <title>The Global Catalogue of Microorganisms (GCM) 10K type strain sequencing project: providing services to taxonomists for standard genome sequencing and annotation.</title>
        <authorList>
            <consortium name="The Broad Institute Genomics Platform"/>
            <consortium name="The Broad Institute Genome Sequencing Center for Infectious Disease"/>
            <person name="Wu L."/>
            <person name="Ma J."/>
        </authorList>
    </citation>
    <scope>NUCLEOTIDE SEQUENCE [LARGE SCALE GENOMIC DNA]</scope>
    <source>
        <strain evidence="2">NBRC 102122</strain>
    </source>
</reference>
<sequence length="120" mass="13238">MANDETETLLARLQRLAAGLPGVETGTSYGTPALKVAGKLFLRIKDAGTLVLMAPMDEKERLIEMAPEIYHETDHYKGWPALLLRAAVIDDGELQQRMAEAWRRKAPARLRKLVADGPTG</sequence>
<accession>A0ABQ5ZB21</accession>
<comment type="caution">
    <text evidence="1">The sequence shown here is derived from an EMBL/GenBank/DDBJ whole genome shotgun (WGS) entry which is preliminary data.</text>
</comment>